<dbReference type="AlphaFoldDB" id="A0A1I5C8B0"/>
<reference evidence="2" key="1">
    <citation type="submission" date="2016-10" db="EMBL/GenBank/DDBJ databases">
        <authorList>
            <person name="Varghese N."/>
            <person name="Submissions S."/>
        </authorList>
    </citation>
    <scope>NUCLEOTIDE SEQUENCE [LARGE SCALE GENOMIC DNA]</scope>
    <source>
        <strain evidence="2">DSM 25575</strain>
    </source>
</reference>
<protein>
    <submittedName>
        <fullName evidence="1">Uncharacterized protein</fullName>
    </submittedName>
</protein>
<proteinExistence type="predicted"/>
<keyword evidence="2" id="KW-1185">Reference proteome</keyword>
<evidence type="ECO:0000313" key="1">
    <source>
        <dbReference type="EMBL" id="SFN83265.1"/>
    </source>
</evidence>
<dbReference type="EMBL" id="FOVD01000009">
    <property type="protein sequence ID" value="SFN83265.1"/>
    <property type="molecule type" value="Genomic_DNA"/>
</dbReference>
<accession>A0A1I5C8B0</accession>
<gene>
    <name evidence="1" type="ORF">SAMN05421594_4367</name>
</gene>
<organism evidence="1 2">
    <name type="scientific">Chryseobacterium oleae</name>
    <dbReference type="NCBI Taxonomy" id="491207"/>
    <lineage>
        <taxon>Bacteria</taxon>
        <taxon>Pseudomonadati</taxon>
        <taxon>Bacteroidota</taxon>
        <taxon>Flavobacteriia</taxon>
        <taxon>Flavobacteriales</taxon>
        <taxon>Weeksellaceae</taxon>
        <taxon>Chryseobacterium group</taxon>
        <taxon>Chryseobacterium</taxon>
    </lineage>
</organism>
<sequence>MRLLRHFVPRDDQNNNTMPETYQYQGNPFTREDLTHLCLCPCCGEPDCGEEYMLLTESEGKQEAVLFGGGTFRGYLNYWFYEGITPVEYSKLPEFVRQNNECTGWQDISAQCTEINADDFLLTLESIKNCSRKEYLYDDFENYYYPIFKKFAEEAMRKGQKLYISI</sequence>
<evidence type="ECO:0000313" key="2">
    <source>
        <dbReference type="Proteomes" id="UP000198769"/>
    </source>
</evidence>
<name>A0A1I5C8B0_CHROL</name>
<dbReference type="Proteomes" id="UP000198769">
    <property type="component" value="Unassembled WGS sequence"/>
</dbReference>